<keyword evidence="1" id="KW-1133">Transmembrane helix</keyword>
<dbReference type="EMBL" id="JAJSOF020000039">
    <property type="protein sequence ID" value="KAJ4426916.1"/>
    <property type="molecule type" value="Genomic_DNA"/>
</dbReference>
<feature type="transmembrane region" description="Helical" evidence="1">
    <location>
        <begin position="325"/>
        <end position="347"/>
    </location>
</feature>
<gene>
    <name evidence="2" type="ORF">ANN_26715</name>
</gene>
<evidence type="ECO:0000313" key="2">
    <source>
        <dbReference type="EMBL" id="KAJ4426916.1"/>
    </source>
</evidence>
<proteinExistence type="predicted"/>
<name>A0ABQ8RZ03_PERAM</name>
<feature type="transmembrane region" description="Helical" evidence="1">
    <location>
        <begin position="181"/>
        <end position="202"/>
    </location>
</feature>
<feature type="transmembrane region" description="Helical" evidence="1">
    <location>
        <begin position="97"/>
        <end position="119"/>
    </location>
</feature>
<reference evidence="2 3" key="1">
    <citation type="journal article" date="2022" name="Allergy">
        <title>Genome assembly and annotation of Periplaneta americana reveal a comprehensive cockroach allergen profile.</title>
        <authorList>
            <person name="Wang L."/>
            <person name="Xiong Q."/>
            <person name="Saelim N."/>
            <person name="Wang L."/>
            <person name="Nong W."/>
            <person name="Wan A.T."/>
            <person name="Shi M."/>
            <person name="Liu X."/>
            <person name="Cao Q."/>
            <person name="Hui J.H.L."/>
            <person name="Sookrung N."/>
            <person name="Leung T.F."/>
            <person name="Tungtrongchitr A."/>
            <person name="Tsui S.K.W."/>
        </authorList>
    </citation>
    <scope>NUCLEOTIDE SEQUENCE [LARGE SCALE GENOMIC DNA]</scope>
    <source>
        <strain evidence="2">PWHHKU_190912</strain>
    </source>
</reference>
<keyword evidence="3" id="KW-1185">Reference proteome</keyword>
<comment type="caution">
    <text evidence="2">The sequence shown here is derived from an EMBL/GenBank/DDBJ whole genome shotgun (WGS) entry which is preliminary data.</text>
</comment>
<dbReference type="Proteomes" id="UP001148838">
    <property type="component" value="Unassembled WGS sequence"/>
</dbReference>
<evidence type="ECO:0000313" key="3">
    <source>
        <dbReference type="Proteomes" id="UP001148838"/>
    </source>
</evidence>
<organism evidence="2 3">
    <name type="scientific">Periplaneta americana</name>
    <name type="common">American cockroach</name>
    <name type="synonym">Blatta americana</name>
    <dbReference type="NCBI Taxonomy" id="6978"/>
    <lineage>
        <taxon>Eukaryota</taxon>
        <taxon>Metazoa</taxon>
        <taxon>Ecdysozoa</taxon>
        <taxon>Arthropoda</taxon>
        <taxon>Hexapoda</taxon>
        <taxon>Insecta</taxon>
        <taxon>Pterygota</taxon>
        <taxon>Neoptera</taxon>
        <taxon>Polyneoptera</taxon>
        <taxon>Dictyoptera</taxon>
        <taxon>Blattodea</taxon>
        <taxon>Blattoidea</taxon>
        <taxon>Blattidae</taxon>
        <taxon>Blattinae</taxon>
        <taxon>Periplaneta</taxon>
    </lineage>
</organism>
<sequence>MKRLYCTVIHSLCVPVCNSTLLMNPRDVIDVPEETTRSAKAFNTRLKAFHIINAPSCAEVLIAIIKSVFSSKLSSRKWEELGMYTKHWFLLPLKVGWLRPSTVFFGVLFWSTVLLAATLTRPPSGSRSSTVSPANSWIPQCRRVCPSGRLHSYHVSSPAPFHPISECDHSSTPLRRRTSSFLILSFRLILSNFLSILLWYLPNFNACFLAYSHAFFAQIVLHLFQSFPGSGKQNHIISEAKIGQFSSVDRYALLATPRQTGKQSVNLSTWTESTNVHDNKVLFAYTDAAAFMVAAMALLRVFYPFMLHMTCLTQSMNNVVEQVKLTLTLCLIFIVNEPLLTLSDLWLKKLDSYHDWFLQHENFKSDESKRQGGDFNFGDLFGFEGSFRKLNVD</sequence>
<protein>
    <submittedName>
        <fullName evidence="2">Uncharacterized protein</fullName>
    </submittedName>
</protein>
<feature type="transmembrane region" description="Helical" evidence="1">
    <location>
        <begin position="282"/>
        <end position="305"/>
    </location>
</feature>
<evidence type="ECO:0000256" key="1">
    <source>
        <dbReference type="SAM" id="Phobius"/>
    </source>
</evidence>
<keyword evidence="1" id="KW-0472">Membrane</keyword>
<keyword evidence="1" id="KW-0812">Transmembrane</keyword>
<accession>A0ABQ8RZ03</accession>